<gene>
    <name evidence="3" type="ORF">JOF33_001553</name>
</gene>
<evidence type="ECO:0000256" key="1">
    <source>
        <dbReference type="SAM" id="MobiDB-lite"/>
    </source>
</evidence>
<feature type="compositionally biased region" description="Basic and acidic residues" evidence="1">
    <location>
        <begin position="1"/>
        <end position="12"/>
    </location>
</feature>
<keyword evidence="4" id="KW-1185">Reference proteome</keyword>
<feature type="compositionally biased region" description="Low complexity" evidence="1">
    <location>
        <begin position="68"/>
        <end position="88"/>
    </location>
</feature>
<name>A0ABS4U869_9CORY</name>
<evidence type="ECO:0000313" key="4">
    <source>
        <dbReference type="Proteomes" id="UP001519305"/>
    </source>
</evidence>
<accession>A0ABS4U869</accession>
<keyword evidence="2" id="KW-1133">Transmembrane helix</keyword>
<comment type="caution">
    <text evidence="3">The sequence shown here is derived from an EMBL/GenBank/DDBJ whole genome shotgun (WGS) entry which is preliminary data.</text>
</comment>
<feature type="region of interest" description="Disordered" evidence="1">
    <location>
        <begin position="68"/>
        <end position="99"/>
    </location>
</feature>
<evidence type="ECO:0000313" key="3">
    <source>
        <dbReference type="EMBL" id="MBP2332854.1"/>
    </source>
</evidence>
<reference evidence="3 4" key="1">
    <citation type="submission" date="2021-03" db="EMBL/GenBank/DDBJ databases">
        <title>Sequencing the genomes of 1000 actinobacteria strains.</title>
        <authorList>
            <person name="Klenk H.-P."/>
        </authorList>
    </citation>
    <scope>NUCLEOTIDE SEQUENCE [LARGE SCALE GENOMIC DNA]</scope>
    <source>
        <strain evidence="3 4">DSM 44506</strain>
    </source>
</reference>
<organism evidence="3 4">
    <name type="scientific">Corynebacterium freneyi</name>
    <dbReference type="NCBI Taxonomy" id="134034"/>
    <lineage>
        <taxon>Bacteria</taxon>
        <taxon>Bacillati</taxon>
        <taxon>Actinomycetota</taxon>
        <taxon>Actinomycetes</taxon>
        <taxon>Mycobacteriales</taxon>
        <taxon>Corynebacteriaceae</taxon>
        <taxon>Corynebacterium</taxon>
    </lineage>
</organism>
<evidence type="ECO:0000256" key="2">
    <source>
        <dbReference type="SAM" id="Phobius"/>
    </source>
</evidence>
<protein>
    <submittedName>
        <fullName evidence="3">Uncharacterized protein</fullName>
    </submittedName>
</protein>
<feature type="transmembrane region" description="Helical" evidence="2">
    <location>
        <begin position="39"/>
        <end position="61"/>
    </location>
</feature>
<feature type="region of interest" description="Disordered" evidence="1">
    <location>
        <begin position="1"/>
        <end position="27"/>
    </location>
</feature>
<feature type="compositionally biased region" description="Acidic residues" evidence="1">
    <location>
        <begin position="89"/>
        <end position="99"/>
    </location>
</feature>
<keyword evidence="2" id="KW-0812">Transmembrane</keyword>
<dbReference type="EMBL" id="JAGINY010000001">
    <property type="protein sequence ID" value="MBP2332854.1"/>
    <property type="molecule type" value="Genomic_DNA"/>
</dbReference>
<proteinExistence type="predicted"/>
<sequence length="330" mass="34377">MIRSEKDEKEPLFDDNPWDDGKPGNFGPADNRLSAGMKAAIIIAALVAVIAVAVAVAVVALTGNDGEPAAAASSETAGPAMGSTSSSETDAETEPEEPAMDSAAMLEGAGFDVVISGPAPKAVESWGDYRLERSESGRVRVGQNSGPTQATLDGGQWPMSMNSCGIVTYLVVFRSANENVMLNASLANSVGDVVASQQGDRGWMLLTNCATPQWEFMSSTDEGNLGDVVYDVHEYRQSATAAGAGQGADDGSGVSADGGGEAKYFYYCVEDSPGQAIMTDGSVGYEEYCVQNPQATRASLGERCCGGLNGSQTCGQDLWYDVCQSRPPGW</sequence>
<dbReference type="Proteomes" id="UP001519305">
    <property type="component" value="Unassembled WGS sequence"/>
</dbReference>
<keyword evidence="2" id="KW-0472">Membrane</keyword>
<dbReference type="RefSeq" id="WP_209653350.1">
    <property type="nucleotide sequence ID" value="NZ_CP047357.1"/>
</dbReference>